<gene>
    <name evidence="2" type="ORF">C1SCF055_LOCUS32053</name>
</gene>
<reference evidence="3 4" key="2">
    <citation type="submission" date="2024-05" db="EMBL/GenBank/DDBJ databases">
        <authorList>
            <person name="Chen Y."/>
            <person name="Shah S."/>
            <person name="Dougan E. K."/>
            <person name="Thang M."/>
            <person name="Chan C."/>
        </authorList>
    </citation>
    <scope>NUCLEOTIDE SEQUENCE [LARGE SCALE GENOMIC DNA]</scope>
</reference>
<feature type="chain" id="PRO_5043271340" evidence="1">
    <location>
        <begin position="21"/>
        <end position="412"/>
    </location>
</feature>
<evidence type="ECO:0000313" key="3">
    <source>
        <dbReference type="EMBL" id="CAL4793723.1"/>
    </source>
</evidence>
<keyword evidence="3" id="KW-0808">Transferase</keyword>
<organism evidence="2">
    <name type="scientific">Cladocopium goreaui</name>
    <dbReference type="NCBI Taxonomy" id="2562237"/>
    <lineage>
        <taxon>Eukaryota</taxon>
        <taxon>Sar</taxon>
        <taxon>Alveolata</taxon>
        <taxon>Dinophyceae</taxon>
        <taxon>Suessiales</taxon>
        <taxon>Symbiodiniaceae</taxon>
        <taxon>Cladocopium</taxon>
    </lineage>
</organism>
<reference evidence="2" key="1">
    <citation type="submission" date="2022-10" db="EMBL/GenBank/DDBJ databases">
        <authorList>
            <person name="Chen Y."/>
            <person name="Dougan E. K."/>
            <person name="Chan C."/>
            <person name="Rhodes N."/>
            <person name="Thang M."/>
        </authorList>
    </citation>
    <scope>NUCLEOTIDE SEQUENCE</scope>
</reference>
<sequence length="412" mass="46609">MATCLRPWLLALPFASGVLRYPDGAFESRYPLHIEECALPGRNLGIESQGCLGRLRKHLLEDADCNRVICDNIATSTPVEVYANESDWAPFKNLCGHLQELFLGLFDLGVKLLDSDFLEHHVLELQQLWQVFTNSFGISPPDLQDLPVYANSTRAVLRRHAAVVLESLHQVLDRGIVREPLNAEQVLEMAATLARRLHLLIENVSVTLLLNFYIAQLEHNGRLVGRDLVHELYGDPSSLRVVFHEIPGKRWDALTHLLDSLGVSDHAVRMAEVGVEAANTSQRLLERNPFLSYIGVDPYFKNDPLYSDVLQRLSFFIDSGRFTLYRNTSLNASLFVADESLDIVFLDARHDYEAVLDDVMAWKPKVRRGGILSGHDFSWMFPTVAMAVFKETFNAPDRTMNLASDGVWWLQL</sequence>
<dbReference type="Pfam" id="PF13578">
    <property type="entry name" value="Methyltransf_24"/>
    <property type="match status" value="1"/>
</dbReference>
<dbReference type="GO" id="GO:0008168">
    <property type="term" value="F:methyltransferase activity"/>
    <property type="evidence" value="ECO:0007669"/>
    <property type="project" value="UniProtKB-KW"/>
</dbReference>
<evidence type="ECO:0000313" key="4">
    <source>
        <dbReference type="Proteomes" id="UP001152797"/>
    </source>
</evidence>
<feature type="signal peptide" evidence="1">
    <location>
        <begin position="1"/>
        <end position="20"/>
    </location>
</feature>
<dbReference type="EMBL" id="CAMXCT020003817">
    <property type="protein sequence ID" value="CAL1159786.1"/>
    <property type="molecule type" value="Genomic_DNA"/>
</dbReference>
<protein>
    <submittedName>
        <fullName evidence="3">Methyltransferase domain-containing protein</fullName>
    </submittedName>
</protein>
<keyword evidence="1" id="KW-0732">Signal</keyword>
<dbReference type="GO" id="GO:0032259">
    <property type="term" value="P:methylation"/>
    <property type="evidence" value="ECO:0007669"/>
    <property type="project" value="UniProtKB-KW"/>
</dbReference>
<name>A0A9P1D9U7_9DINO</name>
<dbReference type="OrthoDB" id="186626at2759"/>
<dbReference type="EMBL" id="CAMXCT010003817">
    <property type="protein sequence ID" value="CAI4006411.1"/>
    <property type="molecule type" value="Genomic_DNA"/>
</dbReference>
<dbReference type="Gene3D" id="3.40.50.150">
    <property type="entry name" value="Vaccinia Virus protein VP39"/>
    <property type="match status" value="1"/>
</dbReference>
<dbReference type="AlphaFoldDB" id="A0A9P1D9U7"/>
<dbReference type="InterPro" id="IPR029063">
    <property type="entry name" value="SAM-dependent_MTases_sf"/>
</dbReference>
<comment type="caution">
    <text evidence="2">The sequence shown here is derived from an EMBL/GenBank/DDBJ whole genome shotgun (WGS) entry which is preliminary data.</text>
</comment>
<keyword evidence="3" id="KW-0489">Methyltransferase</keyword>
<dbReference type="Proteomes" id="UP001152797">
    <property type="component" value="Unassembled WGS sequence"/>
</dbReference>
<proteinExistence type="predicted"/>
<evidence type="ECO:0000313" key="2">
    <source>
        <dbReference type="EMBL" id="CAI4006411.1"/>
    </source>
</evidence>
<evidence type="ECO:0000256" key="1">
    <source>
        <dbReference type="SAM" id="SignalP"/>
    </source>
</evidence>
<accession>A0A9P1D9U7</accession>
<keyword evidence="4" id="KW-1185">Reference proteome</keyword>
<dbReference type="EMBL" id="CAMXCT030003817">
    <property type="protein sequence ID" value="CAL4793723.1"/>
    <property type="molecule type" value="Genomic_DNA"/>
</dbReference>